<gene>
    <name evidence="2" type="ORF">MAR_021289</name>
</gene>
<dbReference type="EMBL" id="CP111016">
    <property type="protein sequence ID" value="WAR05920.1"/>
    <property type="molecule type" value="Genomic_DNA"/>
</dbReference>
<sequence length="54" mass="5915">MTNDKTVYDALGSASRQTGHGTENVGCHDVSTYETMQTTNDKTVYDALNTGNDW</sequence>
<name>A0ABY7EAB1_MYAAR</name>
<keyword evidence="3" id="KW-1185">Reference proteome</keyword>
<feature type="region of interest" description="Disordered" evidence="1">
    <location>
        <begin position="1"/>
        <end position="26"/>
    </location>
</feature>
<evidence type="ECO:0000256" key="1">
    <source>
        <dbReference type="SAM" id="MobiDB-lite"/>
    </source>
</evidence>
<reference evidence="2" key="1">
    <citation type="submission" date="2022-11" db="EMBL/GenBank/DDBJ databases">
        <title>Centuries of genome instability and evolution in soft-shell clam transmissible cancer (bioRxiv).</title>
        <authorList>
            <person name="Hart S.F.M."/>
            <person name="Yonemitsu M.A."/>
            <person name="Giersch R.M."/>
            <person name="Beal B.F."/>
            <person name="Arriagada G."/>
            <person name="Davis B.W."/>
            <person name="Ostrander E.A."/>
            <person name="Goff S.P."/>
            <person name="Metzger M.J."/>
        </authorList>
    </citation>
    <scope>NUCLEOTIDE SEQUENCE</scope>
    <source>
        <strain evidence="2">MELC-2E11</strain>
        <tissue evidence="2">Siphon/mantle</tissue>
    </source>
</reference>
<evidence type="ECO:0000313" key="2">
    <source>
        <dbReference type="EMBL" id="WAR05920.1"/>
    </source>
</evidence>
<evidence type="ECO:0000313" key="3">
    <source>
        <dbReference type="Proteomes" id="UP001164746"/>
    </source>
</evidence>
<proteinExistence type="predicted"/>
<accession>A0ABY7EAB1</accession>
<organism evidence="2 3">
    <name type="scientific">Mya arenaria</name>
    <name type="common">Soft-shell clam</name>
    <dbReference type="NCBI Taxonomy" id="6604"/>
    <lineage>
        <taxon>Eukaryota</taxon>
        <taxon>Metazoa</taxon>
        <taxon>Spiralia</taxon>
        <taxon>Lophotrochozoa</taxon>
        <taxon>Mollusca</taxon>
        <taxon>Bivalvia</taxon>
        <taxon>Autobranchia</taxon>
        <taxon>Heteroconchia</taxon>
        <taxon>Euheterodonta</taxon>
        <taxon>Imparidentia</taxon>
        <taxon>Neoheterodontei</taxon>
        <taxon>Myida</taxon>
        <taxon>Myoidea</taxon>
        <taxon>Myidae</taxon>
        <taxon>Mya</taxon>
    </lineage>
</organism>
<dbReference type="Proteomes" id="UP001164746">
    <property type="component" value="Chromosome 5"/>
</dbReference>
<protein>
    <submittedName>
        <fullName evidence="2">Uncharacterized protein</fullName>
    </submittedName>
</protein>